<keyword evidence="2" id="KW-1185">Reference proteome</keyword>
<evidence type="ECO:0000313" key="2">
    <source>
        <dbReference type="Proteomes" id="UP001180020"/>
    </source>
</evidence>
<reference evidence="1" key="2">
    <citation type="submission" date="2023-06" db="EMBL/GenBank/DDBJ databases">
        <authorList>
            <person name="Ma L."/>
            <person name="Liu K.-W."/>
            <person name="Li Z."/>
            <person name="Hsiao Y.-Y."/>
            <person name="Qi Y."/>
            <person name="Fu T."/>
            <person name="Tang G."/>
            <person name="Zhang D."/>
            <person name="Sun W.-H."/>
            <person name="Liu D.-K."/>
            <person name="Li Y."/>
            <person name="Chen G.-Z."/>
            <person name="Liu X.-D."/>
            <person name="Liao X.-Y."/>
            <person name="Jiang Y.-T."/>
            <person name="Yu X."/>
            <person name="Hao Y."/>
            <person name="Huang J."/>
            <person name="Zhao X.-W."/>
            <person name="Ke S."/>
            <person name="Chen Y.-Y."/>
            <person name="Wu W.-L."/>
            <person name="Hsu J.-L."/>
            <person name="Lin Y.-F."/>
            <person name="Huang M.-D."/>
            <person name="Li C.-Y."/>
            <person name="Huang L."/>
            <person name="Wang Z.-W."/>
            <person name="Zhao X."/>
            <person name="Zhong W.-Y."/>
            <person name="Peng D.-H."/>
            <person name="Ahmad S."/>
            <person name="Lan S."/>
            <person name="Zhang J.-S."/>
            <person name="Tsai W.-C."/>
            <person name="Van De Peer Y."/>
            <person name="Liu Z.-J."/>
        </authorList>
    </citation>
    <scope>NUCLEOTIDE SEQUENCE</scope>
    <source>
        <strain evidence="1">CP</strain>
        <tissue evidence="1">Leaves</tissue>
    </source>
</reference>
<dbReference type="AlphaFoldDB" id="A0AAV9DGR2"/>
<dbReference type="Proteomes" id="UP001180020">
    <property type="component" value="Unassembled WGS sequence"/>
</dbReference>
<organism evidence="1 2">
    <name type="scientific">Acorus calamus</name>
    <name type="common">Sweet flag</name>
    <dbReference type="NCBI Taxonomy" id="4465"/>
    <lineage>
        <taxon>Eukaryota</taxon>
        <taxon>Viridiplantae</taxon>
        <taxon>Streptophyta</taxon>
        <taxon>Embryophyta</taxon>
        <taxon>Tracheophyta</taxon>
        <taxon>Spermatophyta</taxon>
        <taxon>Magnoliopsida</taxon>
        <taxon>Liliopsida</taxon>
        <taxon>Acoraceae</taxon>
        <taxon>Acorus</taxon>
    </lineage>
</organism>
<protein>
    <submittedName>
        <fullName evidence="1">Uncharacterized protein</fullName>
    </submittedName>
</protein>
<sequence length="59" mass="6900">MREIGTDMDDSDARTCGRAIGHIRASKSSIFPQVFFYRVRVWDICRLNVKLSLKNCMYQ</sequence>
<evidence type="ECO:0000313" key="1">
    <source>
        <dbReference type="EMBL" id="KAK1300260.1"/>
    </source>
</evidence>
<gene>
    <name evidence="1" type="ORF">QJS10_CPB13g01283</name>
</gene>
<accession>A0AAV9DGR2</accession>
<reference evidence="1" key="1">
    <citation type="journal article" date="2023" name="Nat. Commun.">
        <title>Diploid and tetraploid genomes of Acorus and the evolution of monocots.</title>
        <authorList>
            <person name="Ma L."/>
            <person name="Liu K.W."/>
            <person name="Li Z."/>
            <person name="Hsiao Y.Y."/>
            <person name="Qi Y."/>
            <person name="Fu T."/>
            <person name="Tang G.D."/>
            <person name="Zhang D."/>
            <person name="Sun W.H."/>
            <person name="Liu D.K."/>
            <person name="Li Y."/>
            <person name="Chen G.Z."/>
            <person name="Liu X.D."/>
            <person name="Liao X.Y."/>
            <person name="Jiang Y.T."/>
            <person name="Yu X."/>
            <person name="Hao Y."/>
            <person name="Huang J."/>
            <person name="Zhao X.W."/>
            <person name="Ke S."/>
            <person name="Chen Y.Y."/>
            <person name="Wu W.L."/>
            <person name="Hsu J.L."/>
            <person name="Lin Y.F."/>
            <person name="Huang M.D."/>
            <person name="Li C.Y."/>
            <person name="Huang L."/>
            <person name="Wang Z.W."/>
            <person name="Zhao X."/>
            <person name="Zhong W.Y."/>
            <person name="Peng D.H."/>
            <person name="Ahmad S."/>
            <person name="Lan S."/>
            <person name="Zhang J.S."/>
            <person name="Tsai W.C."/>
            <person name="Van de Peer Y."/>
            <person name="Liu Z.J."/>
        </authorList>
    </citation>
    <scope>NUCLEOTIDE SEQUENCE</scope>
    <source>
        <strain evidence="1">CP</strain>
    </source>
</reference>
<dbReference type="EMBL" id="JAUJYO010000013">
    <property type="protein sequence ID" value="KAK1300260.1"/>
    <property type="molecule type" value="Genomic_DNA"/>
</dbReference>
<proteinExistence type="predicted"/>
<comment type="caution">
    <text evidence="1">The sequence shown here is derived from an EMBL/GenBank/DDBJ whole genome shotgun (WGS) entry which is preliminary data.</text>
</comment>
<name>A0AAV9DGR2_ACOCL</name>